<dbReference type="NCBIfam" id="TIGR04335">
    <property type="entry name" value="AmmeMemoSam_A"/>
    <property type="match status" value="1"/>
</dbReference>
<dbReference type="SUPFAM" id="SSF53213">
    <property type="entry name" value="LigB-like"/>
    <property type="match status" value="1"/>
</dbReference>
<name>A0A6A7K506_9FIRM</name>
<dbReference type="InterPro" id="IPR027623">
    <property type="entry name" value="AmmeMemoSam_A"/>
</dbReference>
<evidence type="ECO:0000259" key="1">
    <source>
        <dbReference type="PROSITE" id="PS51112"/>
    </source>
</evidence>
<dbReference type="InterPro" id="IPR027485">
    <property type="entry name" value="AMMECR1_N"/>
</dbReference>
<feature type="domain" description="AMMECR1" evidence="1">
    <location>
        <begin position="298"/>
        <end position="479"/>
    </location>
</feature>
<evidence type="ECO:0000313" key="3">
    <source>
        <dbReference type="Proteomes" id="UP000440004"/>
    </source>
</evidence>
<dbReference type="RefSeq" id="WP_152801131.1">
    <property type="nucleotide sequence ID" value="NZ_WHNX01000002.1"/>
</dbReference>
<dbReference type="PANTHER" id="PTHR13016">
    <property type="entry name" value="AMMECR1 HOMOLOG"/>
    <property type="match status" value="1"/>
</dbReference>
<dbReference type="Pfam" id="PF01871">
    <property type="entry name" value="AMMECR1"/>
    <property type="match status" value="1"/>
</dbReference>
<dbReference type="Pfam" id="PF02900">
    <property type="entry name" value="LigB"/>
    <property type="match status" value="1"/>
</dbReference>
<accession>A0A6A7K506</accession>
<comment type="caution">
    <text evidence="2">The sequence shown here is derived from an EMBL/GenBank/DDBJ whole genome shotgun (WGS) entry which is preliminary data.</text>
</comment>
<keyword evidence="3" id="KW-1185">Reference proteome</keyword>
<reference evidence="2 3" key="1">
    <citation type="submission" date="2019-10" db="EMBL/GenBank/DDBJ databases">
        <title>Alkalibaculum tamaniensis sp.nov., a new alkaliphilic acetogen, isolated on methoxylated aromatics from a mud volcano.</title>
        <authorList>
            <person name="Khomyakova M.A."/>
            <person name="Merkel A.Y."/>
            <person name="Bonch-Osmolovskaya E.A."/>
            <person name="Slobodkin A.I."/>
        </authorList>
    </citation>
    <scope>NUCLEOTIDE SEQUENCE [LARGE SCALE GENOMIC DNA]</scope>
    <source>
        <strain evidence="2 3">M08DMB</strain>
    </source>
</reference>
<dbReference type="Gene3D" id="3.30.700.20">
    <property type="entry name" value="Hypothetical protein ph0010, domain 1"/>
    <property type="match status" value="1"/>
</dbReference>
<dbReference type="GO" id="GO:0008198">
    <property type="term" value="F:ferrous iron binding"/>
    <property type="evidence" value="ECO:0007669"/>
    <property type="project" value="InterPro"/>
</dbReference>
<dbReference type="Proteomes" id="UP000440004">
    <property type="component" value="Unassembled WGS sequence"/>
</dbReference>
<organism evidence="2 3">
    <name type="scientific">Alkalibaculum sporogenes</name>
    <dbReference type="NCBI Taxonomy" id="2655001"/>
    <lineage>
        <taxon>Bacteria</taxon>
        <taxon>Bacillati</taxon>
        <taxon>Bacillota</taxon>
        <taxon>Clostridia</taxon>
        <taxon>Eubacteriales</taxon>
        <taxon>Eubacteriaceae</taxon>
        <taxon>Alkalibaculum</taxon>
    </lineage>
</organism>
<dbReference type="PANTHER" id="PTHR13016:SF0">
    <property type="entry name" value="AMME SYNDROME CANDIDATE GENE 1 PROTEIN"/>
    <property type="match status" value="1"/>
</dbReference>
<dbReference type="Gene3D" id="3.40.830.10">
    <property type="entry name" value="LigB-like"/>
    <property type="match status" value="1"/>
</dbReference>
<dbReference type="AlphaFoldDB" id="A0A6A7K506"/>
<evidence type="ECO:0000313" key="2">
    <source>
        <dbReference type="EMBL" id="MPW24549.1"/>
    </source>
</evidence>
<protein>
    <submittedName>
        <fullName evidence="2">AmmeMemoRadiSam system protein A</fullName>
    </submittedName>
</protein>
<proteinExistence type="predicted"/>
<dbReference type="CDD" id="cd07951">
    <property type="entry name" value="ED_3B_N_AMMECR1"/>
    <property type="match status" value="1"/>
</dbReference>
<dbReference type="GO" id="GO:0016702">
    <property type="term" value="F:oxidoreductase activity, acting on single donors with incorporation of molecular oxygen, incorporation of two atoms of oxygen"/>
    <property type="evidence" value="ECO:0007669"/>
    <property type="project" value="UniProtKB-ARBA"/>
</dbReference>
<dbReference type="SUPFAM" id="SSF143447">
    <property type="entry name" value="AMMECR1-like"/>
    <property type="match status" value="1"/>
</dbReference>
<sequence>MLNFNVVFMPHPPVIIPEIGDGKESSCKDTILGMDRLGQLVGKLKPQTIIFVTPHGNSFNNGTCILNKQNINGDFSAYGSPQVVFKKQTNVKLANDIFNMFEKSDFVSILLDEELAKNYCVDITLDNGVMVPMYFIDKYHSNYDIVHITPGFTSLKENYCLGQKIQEVIKERNESVLIVCSGDLSHALKNEGPYDFHPSGPAFDLMVKKAIIDKNPLSLITLDKKFLEEAGQCGIRSFLMGFGFLDAIAYDSKIFSYEGPFGVGYLTGYLSSNDGLKELSLLPDLLNLSMNIYREKIYNEDDYIKLARLSIENYVNSERKLDLETVRNEFSKDFIKETQSKKAGVFVSIYKHDELRGCIGTISPVQDDIAEEIIYNSISACNDDPRFDSVESNELLELDIKVDILMEPEMIYSKEELDIIKYGVIVEKGSRRGLLLPNLEGIDTVEEQVQIAMNKAGIINELGMKLYRFRVNRHERLYH</sequence>
<dbReference type="InterPro" id="IPR036071">
    <property type="entry name" value="AMMECR1_dom_sf"/>
</dbReference>
<dbReference type="InterPro" id="IPR004183">
    <property type="entry name" value="Xdiol_dOase_suB"/>
</dbReference>
<dbReference type="EMBL" id="WHNX01000002">
    <property type="protein sequence ID" value="MPW24549.1"/>
    <property type="molecule type" value="Genomic_DNA"/>
</dbReference>
<dbReference type="PROSITE" id="PS51112">
    <property type="entry name" value="AMMECR1"/>
    <property type="match status" value="1"/>
</dbReference>
<dbReference type="InterPro" id="IPR002733">
    <property type="entry name" value="AMMECR1_domain"/>
</dbReference>
<dbReference type="InterPro" id="IPR023473">
    <property type="entry name" value="AMMECR1"/>
</dbReference>
<gene>
    <name evidence="2" type="primary">amrA</name>
    <name evidence="2" type="ORF">GC105_01915</name>
</gene>